<evidence type="ECO:0000259" key="9">
    <source>
        <dbReference type="PROSITE" id="PS51758"/>
    </source>
</evidence>
<evidence type="ECO:0000256" key="5">
    <source>
        <dbReference type="ARBA" id="ARBA00023128"/>
    </source>
</evidence>
<evidence type="ECO:0000313" key="11">
    <source>
        <dbReference type="Proteomes" id="UP000827092"/>
    </source>
</evidence>
<dbReference type="InterPro" id="IPR044202">
    <property type="entry name" value="LETM1/MDM38-like"/>
</dbReference>
<dbReference type="InterPro" id="IPR033122">
    <property type="entry name" value="LETM1-like_RBD"/>
</dbReference>
<evidence type="ECO:0000256" key="4">
    <source>
        <dbReference type="ARBA" id="ARBA00022989"/>
    </source>
</evidence>
<dbReference type="GO" id="GO:0043022">
    <property type="term" value="F:ribosome binding"/>
    <property type="evidence" value="ECO:0007669"/>
    <property type="project" value="InterPro"/>
</dbReference>
<keyword evidence="11" id="KW-1185">Reference proteome</keyword>
<dbReference type="GO" id="GO:0005743">
    <property type="term" value="C:mitochondrial inner membrane"/>
    <property type="evidence" value="ECO:0007669"/>
    <property type="project" value="UniProtKB-SubCell"/>
</dbReference>
<evidence type="ECO:0000256" key="2">
    <source>
        <dbReference type="ARBA" id="ARBA00022692"/>
    </source>
</evidence>
<feature type="domain" description="Letm1 RBD" evidence="9">
    <location>
        <begin position="153"/>
        <end position="331"/>
    </location>
</feature>
<dbReference type="PANTHER" id="PTHR14009">
    <property type="entry name" value="LEUCINE ZIPPER-EF-HAND CONTAINING TRANSMEMBRANE PROTEIN"/>
    <property type="match status" value="1"/>
</dbReference>
<dbReference type="AlphaFoldDB" id="A0AAV6UHW5"/>
<evidence type="ECO:0000313" key="10">
    <source>
        <dbReference type="EMBL" id="KAG8183967.1"/>
    </source>
</evidence>
<comment type="caution">
    <text evidence="10">The sequence shown here is derived from an EMBL/GenBank/DDBJ whole genome shotgun (WGS) entry which is preliminary data.</text>
</comment>
<dbReference type="Pfam" id="PF07766">
    <property type="entry name" value="LETM1_RBD"/>
    <property type="match status" value="1"/>
</dbReference>
<gene>
    <name evidence="10" type="ORF">JTE90_007401</name>
</gene>
<dbReference type="GO" id="GO:0030003">
    <property type="term" value="P:intracellular monoatomic cation homeostasis"/>
    <property type="evidence" value="ECO:0007669"/>
    <property type="project" value="TreeGrafter"/>
</dbReference>
<name>A0AAV6UHW5_9ARAC</name>
<evidence type="ECO:0000256" key="6">
    <source>
        <dbReference type="ARBA" id="ARBA00023136"/>
    </source>
</evidence>
<accession>A0AAV6UHW5</accession>
<reference evidence="10 11" key="1">
    <citation type="journal article" date="2022" name="Nat. Ecol. Evol.">
        <title>A masculinizing supergene underlies an exaggerated male reproductive morph in a spider.</title>
        <authorList>
            <person name="Hendrickx F."/>
            <person name="De Corte Z."/>
            <person name="Sonet G."/>
            <person name="Van Belleghem S.M."/>
            <person name="Kostlbacher S."/>
            <person name="Vangestel C."/>
        </authorList>
    </citation>
    <scope>NUCLEOTIDE SEQUENCE [LARGE SCALE GENOMIC DNA]</scope>
    <source>
        <strain evidence="10">W744_W776</strain>
    </source>
</reference>
<proteinExistence type="predicted"/>
<evidence type="ECO:0000256" key="8">
    <source>
        <dbReference type="SAM" id="Phobius"/>
    </source>
</evidence>
<dbReference type="Proteomes" id="UP000827092">
    <property type="component" value="Unassembled WGS sequence"/>
</dbReference>
<dbReference type="EMBL" id="JAFNEN010000394">
    <property type="protein sequence ID" value="KAG8183967.1"/>
    <property type="molecule type" value="Genomic_DNA"/>
</dbReference>
<organism evidence="10 11">
    <name type="scientific">Oedothorax gibbosus</name>
    <dbReference type="NCBI Taxonomy" id="931172"/>
    <lineage>
        <taxon>Eukaryota</taxon>
        <taxon>Metazoa</taxon>
        <taxon>Ecdysozoa</taxon>
        <taxon>Arthropoda</taxon>
        <taxon>Chelicerata</taxon>
        <taxon>Arachnida</taxon>
        <taxon>Araneae</taxon>
        <taxon>Araneomorphae</taxon>
        <taxon>Entelegynae</taxon>
        <taxon>Araneoidea</taxon>
        <taxon>Linyphiidae</taxon>
        <taxon>Erigoninae</taxon>
        <taxon>Oedothorax</taxon>
    </lineage>
</organism>
<keyword evidence="5 7" id="KW-0496">Mitochondrion</keyword>
<keyword evidence="6 8" id="KW-0472">Membrane</keyword>
<protein>
    <recommendedName>
        <fullName evidence="9">Letm1 RBD domain-containing protein</fullName>
    </recommendedName>
</protein>
<evidence type="ECO:0000256" key="1">
    <source>
        <dbReference type="ARBA" id="ARBA00004434"/>
    </source>
</evidence>
<comment type="subcellular location">
    <subcellularLocation>
        <location evidence="1">Mitochondrion inner membrane</location>
        <topology evidence="1">Single-pass membrane protein</topology>
    </subcellularLocation>
</comment>
<dbReference type="PROSITE" id="PS51758">
    <property type="entry name" value="LETM1_RBD"/>
    <property type="match status" value="1"/>
</dbReference>
<keyword evidence="3" id="KW-0999">Mitochondrion inner membrane</keyword>
<evidence type="ECO:0000256" key="3">
    <source>
        <dbReference type="ARBA" id="ARBA00022792"/>
    </source>
</evidence>
<sequence>MYYSSVRYFYNGSNGPAGSRYVRPLKGLKQWVVEKCFTFIQGYERILEAKFPKAFRVYQVFSVGSKTLYYDVKEYMRISSSLSSGMSVRDLQRKELEVYFQVPKDLTKVAPVLLLSALPFANYAILPVIYLFPRQSLSSQFWSLQQKSEFAVEHLKKRLHHHRPIFRHLQRNLHNIENITLRESAQNVFHKLGSGLNPTTEEVLSVKPLFSGKPFDIFQMSTKHLHSLCRLHSVSWLPGKQWRLWRHAGFLREMDLAMEREGWQAMTQHEMRNACFVRGLSPVGLSKEEMITWLNQWIEVTKNCDHSSLSLVLHCPLFLSYNSPSNWVLIH</sequence>
<dbReference type="PANTHER" id="PTHR14009:SF13">
    <property type="entry name" value="LETM1 DOMAIN-CONTAINING PROTEIN 1"/>
    <property type="match status" value="1"/>
</dbReference>
<feature type="transmembrane region" description="Helical" evidence="8">
    <location>
        <begin position="109"/>
        <end position="132"/>
    </location>
</feature>
<keyword evidence="2 8" id="KW-0812">Transmembrane</keyword>
<evidence type="ECO:0000256" key="7">
    <source>
        <dbReference type="PROSITE-ProRule" id="PRU01094"/>
    </source>
</evidence>
<keyword evidence="4 8" id="KW-1133">Transmembrane helix</keyword>